<evidence type="ECO:0000313" key="2">
    <source>
        <dbReference type="Proteomes" id="UP001219759"/>
    </source>
</evidence>
<organism evidence="1 2">
    <name type="scientific">Microbacterium phage Caron</name>
    <dbReference type="NCBI Taxonomy" id="3028494"/>
    <lineage>
        <taxon>Viruses</taxon>
        <taxon>Duplodnaviria</taxon>
        <taxon>Heunggongvirae</taxon>
        <taxon>Uroviricota</taxon>
        <taxon>Caudoviricetes</taxon>
        <taxon>Casidaviridae</taxon>
        <taxon>Barnstormervirus</taxon>
        <taxon>Barnstormervirus caron</taxon>
    </lineage>
</organism>
<dbReference type="Proteomes" id="UP001219759">
    <property type="component" value="Segment"/>
</dbReference>
<sequence length="204" mass="22478">MAARKTTNPIAAEALSANIAFDFGGETYSTPPTSEWSLDALEAYEAGRNLATLREILSAEDYAKFRSRHNKVSDLNDVFVAIQRAQGISGKLTELAAKLRRHRDAVEADLLRFYGVDLGGLYRGELSLRRVSVLIANLPPEAALNRLGLPPSATGWDVNSFLLADVFAALTGKAHPLRPTAQTRAERYRSLRDRLEAQRARLNT</sequence>
<keyword evidence="2" id="KW-1185">Reference proteome</keyword>
<reference evidence="2" key="1">
    <citation type="submission" date="2023-01" db="EMBL/GenBank/DDBJ databases">
        <authorList>
            <person name="Bendele M."/>
            <person name="Baldwin A.R."/>
            <person name="Chauncey H.A."/>
            <person name="Connelly K.A."/>
            <person name="Daniel I."/>
            <person name="Fitzgerald E.B."/>
            <person name="McKinney B.E."/>
            <person name="Murray D.M."/>
            <person name="Parshall S."/>
            <person name="Stokes L.T."/>
            <person name="Tanaka K.N."/>
            <person name="Vinson E.C."/>
            <person name="Klevikis C."/>
            <person name="Temple L."/>
            <person name="Utz L."/>
            <person name="Rinehart C.A."/>
            <person name="Garlena R.A."/>
            <person name="Russell D.A."/>
            <person name="Jacobs-Sera D."/>
            <person name="Hatfull G.F."/>
        </authorList>
    </citation>
    <scope>NUCLEOTIDE SEQUENCE [LARGE SCALE GENOMIC DNA]</scope>
</reference>
<gene>
    <name evidence="1" type="primary">13</name>
    <name evidence="1" type="ORF">SEA_CARON_13</name>
</gene>
<evidence type="ECO:0000313" key="1">
    <source>
        <dbReference type="EMBL" id="WDS52039.1"/>
    </source>
</evidence>
<accession>A0AAF0CDT9</accession>
<dbReference type="EMBL" id="OQ190481">
    <property type="protein sequence ID" value="WDS52039.1"/>
    <property type="molecule type" value="Genomic_DNA"/>
</dbReference>
<proteinExistence type="predicted"/>
<protein>
    <submittedName>
        <fullName evidence="1">Tail assembly chaperone</fullName>
    </submittedName>
</protein>
<name>A0AAF0CDT9_9CAUD</name>